<dbReference type="EC" id="2.7.7.70" evidence="2"/>
<dbReference type="PANTHER" id="PTHR43793:SF2">
    <property type="entry name" value="BIFUNCTIONAL PROTEIN HLDE"/>
    <property type="match status" value="1"/>
</dbReference>
<dbReference type="InterPro" id="IPR011611">
    <property type="entry name" value="PfkB_dom"/>
</dbReference>
<protein>
    <recommendedName>
        <fullName evidence="2">D-glycero-beta-D-manno-heptose 1-phosphate adenylyltransferase</fullName>
        <ecNumber evidence="2">2.7.7.70</ecNumber>
    </recommendedName>
</protein>
<dbReference type="Pfam" id="PF00294">
    <property type="entry name" value="PfkB"/>
    <property type="match status" value="1"/>
</dbReference>
<comment type="catalytic activity">
    <reaction evidence="10">
        <text>D-glycero-beta-D-manno-heptose 1-phosphate + ATP + H(+) = ADP-D-glycero-beta-D-manno-heptose + diphosphate</text>
        <dbReference type="Rhea" id="RHEA:27465"/>
        <dbReference type="ChEBI" id="CHEBI:15378"/>
        <dbReference type="ChEBI" id="CHEBI:30616"/>
        <dbReference type="ChEBI" id="CHEBI:33019"/>
        <dbReference type="ChEBI" id="CHEBI:59967"/>
        <dbReference type="ChEBI" id="CHEBI:61593"/>
        <dbReference type="EC" id="2.7.7.70"/>
    </reaction>
</comment>
<dbReference type="InterPro" id="IPR004821">
    <property type="entry name" value="Cyt_trans-like"/>
</dbReference>
<name>A0ABV4CPQ4_9PSEU</name>
<gene>
    <name evidence="13" type="primary">rfaE2</name>
    <name evidence="13" type="ORF">AB8O55_21105</name>
</gene>
<evidence type="ECO:0000256" key="6">
    <source>
        <dbReference type="ARBA" id="ARBA00022777"/>
    </source>
</evidence>
<organism evidence="13 14">
    <name type="scientific">Saccharopolyspora cebuensis</name>
    <dbReference type="NCBI Taxonomy" id="418759"/>
    <lineage>
        <taxon>Bacteria</taxon>
        <taxon>Bacillati</taxon>
        <taxon>Actinomycetota</taxon>
        <taxon>Actinomycetes</taxon>
        <taxon>Pseudonocardiales</taxon>
        <taxon>Pseudonocardiaceae</taxon>
        <taxon>Saccharopolyspora</taxon>
    </lineage>
</organism>
<keyword evidence="14" id="KW-1185">Reference proteome</keyword>
<evidence type="ECO:0000256" key="2">
    <source>
        <dbReference type="ARBA" id="ARBA00012519"/>
    </source>
</evidence>
<keyword evidence="4 13" id="KW-0548">Nucleotidyltransferase</keyword>
<evidence type="ECO:0000256" key="1">
    <source>
        <dbReference type="ARBA" id="ARBA00004713"/>
    </source>
</evidence>
<evidence type="ECO:0000259" key="12">
    <source>
        <dbReference type="Pfam" id="PF01467"/>
    </source>
</evidence>
<dbReference type="RefSeq" id="WP_345360663.1">
    <property type="nucleotide sequence ID" value="NZ_BAABII010000005.1"/>
</dbReference>
<keyword evidence="9" id="KW-0119">Carbohydrate metabolism</keyword>
<evidence type="ECO:0000313" key="14">
    <source>
        <dbReference type="Proteomes" id="UP001564626"/>
    </source>
</evidence>
<dbReference type="Pfam" id="PF01467">
    <property type="entry name" value="CTP_transf_like"/>
    <property type="match status" value="1"/>
</dbReference>
<evidence type="ECO:0000256" key="3">
    <source>
        <dbReference type="ARBA" id="ARBA00022679"/>
    </source>
</evidence>
<dbReference type="Gene3D" id="3.40.1190.20">
    <property type="match status" value="1"/>
</dbReference>
<keyword evidence="6" id="KW-0418">Kinase</keyword>
<dbReference type="PANTHER" id="PTHR43793">
    <property type="entry name" value="FAD SYNTHASE"/>
    <property type="match status" value="1"/>
</dbReference>
<evidence type="ECO:0000256" key="9">
    <source>
        <dbReference type="ARBA" id="ARBA00023277"/>
    </source>
</evidence>
<evidence type="ECO:0000259" key="11">
    <source>
        <dbReference type="Pfam" id="PF00294"/>
    </source>
</evidence>
<feature type="domain" description="Cytidyltransferase-like" evidence="12">
    <location>
        <begin position="317"/>
        <end position="424"/>
    </location>
</feature>
<dbReference type="InterPro" id="IPR014729">
    <property type="entry name" value="Rossmann-like_a/b/a_fold"/>
</dbReference>
<proteinExistence type="predicted"/>
<dbReference type="InterPro" id="IPR002173">
    <property type="entry name" value="Carboh/pur_kinase_PfkB_CS"/>
</dbReference>
<dbReference type="InterPro" id="IPR050385">
    <property type="entry name" value="Archaeal_FAD_synthase"/>
</dbReference>
<dbReference type="SUPFAM" id="SSF53613">
    <property type="entry name" value="Ribokinase-like"/>
    <property type="match status" value="1"/>
</dbReference>
<dbReference type="NCBIfam" id="TIGR00125">
    <property type="entry name" value="cyt_tran_rel"/>
    <property type="match status" value="1"/>
</dbReference>
<evidence type="ECO:0000256" key="5">
    <source>
        <dbReference type="ARBA" id="ARBA00022741"/>
    </source>
</evidence>
<sequence length="445" mass="46170">MNLVIIGDALLDADLTGTATRLCPDAPVPVVDLDARRRRPGGAALAALLAAEEGADVTLIAGRGDDAAGRELDRLLAGRVRLVDVPFLGGTPTKTRVRADGRSVVRLDAGDGTAADVPLGEAVQEALRDADAVLVADYGRGVARNTWLRRELSRLPPHVPLVWDPHPRGAEPVARADLVVPNHAEAARLSGATAPDAAATALWRHWECGAVAVTLGARGAVVVPPGAHLPAPEVPAGSDVCGAGDGFAVAVVRALAAGAPIAEAVRAAVEEASRFVAAGGAATWTTEAEQGAGRQPGRSAFDLVRQVRGGGGRVVAAGGCFDLLHPGHVNLLDRARSLGDALVVCLNSDDSVRRLKGSDRPVVRAEDRRRLLEALECVDAVVVFDETSPCELLAELRPDVWVKGGDYEVERLPETRVVESYGGRTVLVPLVAGYSTSRLLSGAAG</sequence>
<comment type="pathway">
    <text evidence="1">Bacterial outer membrane biogenesis; LPS core biosynthesis.</text>
</comment>
<evidence type="ECO:0000313" key="13">
    <source>
        <dbReference type="EMBL" id="MEY8041917.1"/>
    </source>
</evidence>
<evidence type="ECO:0000256" key="4">
    <source>
        <dbReference type="ARBA" id="ARBA00022695"/>
    </source>
</evidence>
<comment type="caution">
    <text evidence="13">The sequence shown here is derived from an EMBL/GenBank/DDBJ whole genome shotgun (WGS) entry which is preliminary data.</text>
</comment>
<dbReference type="SUPFAM" id="SSF52374">
    <property type="entry name" value="Nucleotidylyl transferase"/>
    <property type="match status" value="1"/>
</dbReference>
<evidence type="ECO:0000256" key="7">
    <source>
        <dbReference type="ARBA" id="ARBA00022840"/>
    </source>
</evidence>
<evidence type="ECO:0000256" key="8">
    <source>
        <dbReference type="ARBA" id="ARBA00023268"/>
    </source>
</evidence>
<dbReference type="InterPro" id="IPR029056">
    <property type="entry name" value="Ribokinase-like"/>
</dbReference>
<keyword evidence="8" id="KW-0511">Multifunctional enzyme</keyword>
<reference evidence="13 14" key="1">
    <citation type="submission" date="2024-08" db="EMBL/GenBank/DDBJ databases">
        <title>Genome mining of Saccharopolyspora cebuensis PGLac3 from Nigerian medicinal plant.</title>
        <authorList>
            <person name="Ezeobiora C.E."/>
            <person name="Igbokwe N.H."/>
            <person name="Amin D.H."/>
            <person name="Mendie U.E."/>
        </authorList>
    </citation>
    <scope>NUCLEOTIDE SEQUENCE [LARGE SCALE GENOMIC DNA]</scope>
    <source>
        <strain evidence="13 14">PGLac3</strain>
    </source>
</reference>
<dbReference type="EMBL" id="JBGEHV010000044">
    <property type="protein sequence ID" value="MEY8041917.1"/>
    <property type="molecule type" value="Genomic_DNA"/>
</dbReference>
<dbReference type="InterPro" id="IPR011914">
    <property type="entry name" value="RfaE_dom_II"/>
</dbReference>
<keyword evidence="5" id="KW-0547">Nucleotide-binding</keyword>
<dbReference type="Gene3D" id="3.40.50.620">
    <property type="entry name" value="HUPs"/>
    <property type="match status" value="1"/>
</dbReference>
<dbReference type="NCBIfam" id="TIGR02199">
    <property type="entry name" value="rfaE_dom_II"/>
    <property type="match status" value="1"/>
</dbReference>
<accession>A0ABV4CPQ4</accession>
<feature type="domain" description="Carbohydrate kinase PfkB" evidence="11">
    <location>
        <begin position="3"/>
        <end position="283"/>
    </location>
</feature>
<keyword evidence="3" id="KW-0808">Transferase</keyword>
<dbReference type="Proteomes" id="UP001564626">
    <property type="component" value="Unassembled WGS sequence"/>
</dbReference>
<evidence type="ECO:0000256" key="10">
    <source>
        <dbReference type="ARBA" id="ARBA00047428"/>
    </source>
</evidence>
<dbReference type="PROSITE" id="PS00584">
    <property type="entry name" value="PFKB_KINASES_2"/>
    <property type="match status" value="1"/>
</dbReference>
<keyword evidence="7" id="KW-0067">ATP-binding</keyword>
<dbReference type="GO" id="GO:0016779">
    <property type="term" value="F:nucleotidyltransferase activity"/>
    <property type="evidence" value="ECO:0007669"/>
    <property type="project" value="UniProtKB-KW"/>
</dbReference>